<gene>
    <name evidence="1" type="ORF">GBA65_07115</name>
</gene>
<dbReference type="EMBL" id="CP045121">
    <property type="protein sequence ID" value="QIN78325.1"/>
    <property type="molecule type" value="Genomic_DNA"/>
</dbReference>
<name>A0A6G8PVX5_9ACTN</name>
<evidence type="ECO:0000313" key="2">
    <source>
        <dbReference type="Proteomes" id="UP000502706"/>
    </source>
</evidence>
<dbReference type="Proteomes" id="UP000502706">
    <property type="component" value="Chromosome"/>
</dbReference>
<keyword evidence="2" id="KW-1185">Reference proteome</keyword>
<protein>
    <recommendedName>
        <fullName evidence="3">Replication-relaxation</fullName>
    </recommendedName>
</protein>
<accession>A0A6G8PVX5</accession>
<evidence type="ECO:0008006" key="3">
    <source>
        <dbReference type="Google" id="ProtNLM"/>
    </source>
</evidence>
<dbReference type="KEGG" id="rmar:GBA65_07115"/>
<evidence type="ECO:0000313" key="1">
    <source>
        <dbReference type="EMBL" id="QIN78325.1"/>
    </source>
</evidence>
<dbReference type="Pfam" id="PF13814">
    <property type="entry name" value="Replic_Relax"/>
    <property type="match status" value="1"/>
</dbReference>
<dbReference type="AlphaFoldDB" id="A0A6G8PVX5"/>
<reference evidence="1 2" key="1">
    <citation type="submission" date="2019-10" db="EMBL/GenBank/DDBJ databases">
        <title>Rubrobacter sp nov SCSIO 52915 isolated from a deep-sea sediment in the South China Sea.</title>
        <authorList>
            <person name="Chen R.W."/>
        </authorList>
    </citation>
    <scope>NUCLEOTIDE SEQUENCE [LARGE SCALE GENOMIC DNA]</scope>
    <source>
        <strain evidence="1 2">SCSIO 52915</strain>
    </source>
</reference>
<dbReference type="InterPro" id="IPR025855">
    <property type="entry name" value="Replic_Relax"/>
</dbReference>
<sequence length="251" mass="28434">MTLASGKAGTLTPRDQDILETIFFCRYLSTGQIAALFFTSTSRARARLPELRRKGYVEGRTMYVRDPTWEDRAARETVWHLKKAGFDSVVETLGLEEAYVPKPLLPRQARHYVLTNELYVAAKPGLDAELGPYPEWEWRHEKRAAYAGEYENVPYVHKPDAHIVFCGHTFIVERQTAESKIGPKAIQKKVHDHKRYATLKLKTPTEVLFACDDPAVAQRAERIGEQHGLRVMGGDVTSIADYVYASAVRLS</sequence>
<dbReference type="RefSeq" id="WP_166396002.1">
    <property type="nucleotide sequence ID" value="NZ_CP045121.1"/>
</dbReference>
<proteinExistence type="predicted"/>
<organism evidence="1 2">
    <name type="scientific">Rubrobacter marinus</name>
    <dbReference type="NCBI Taxonomy" id="2653852"/>
    <lineage>
        <taxon>Bacteria</taxon>
        <taxon>Bacillati</taxon>
        <taxon>Actinomycetota</taxon>
        <taxon>Rubrobacteria</taxon>
        <taxon>Rubrobacterales</taxon>
        <taxon>Rubrobacteraceae</taxon>
        <taxon>Rubrobacter</taxon>
    </lineage>
</organism>